<dbReference type="GO" id="GO:0016787">
    <property type="term" value="F:hydrolase activity"/>
    <property type="evidence" value="ECO:0007669"/>
    <property type="project" value="UniProtKB-UniRule"/>
</dbReference>
<evidence type="ECO:0000256" key="2">
    <source>
        <dbReference type="HAMAP-Rule" id="MF_00457"/>
    </source>
</evidence>
<dbReference type="EMBL" id="OBML01000018">
    <property type="protein sequence ID" value="SOC27482.1"/>
    <property type="molecule type" value="Genomic_DNA"/>
</dbReference>
<dbReference type="Pfam" id="PF13483">
    <property type="entry name" value="Lactamase_B_3"/>
    <property type="match status" value="1"/>
</dbReference>
<dbReference type="OrthoDB" id="9789133at2"/>
<proteinExistence type="inferred from homology"/>
<dbReference type="RefSeq" id="WP_067215960.1">
    <property type="nucleotide sequence ID" value="NZ_MBQE01000001.1"/>
</dbReference>
<dbReference type="InterPro" id="IPR050114">
    <property type="entry name" value="UPF0173_UPF0282_UlaG_hydrolase"/>
</dbReference>
<evidence type="ECO:0000313" key="5">
    <source>
        <dbReference type="Proteomes" id="UP000219331"/>
    </source>
</evidence>
<dbReference type="Gene3D" id="3.60.15.10">
    <property type="entry name" value="Ribonuclease Z/Hydroxyacylglutathione hydrolase-like"/>
    <property type="match status" value="1"/>
</dbReference>
<sequence length="235" mass="25029">MKLTYLGHAAFRVEIPGATILIDPFLSGNPSFPSDMSVEKASEGVTHILLTHGHDDHTGDTIAIAKATGAQVTANFEVSMWVQSQGHENINPMGCGGTVDVGPFAVSLTQAHHTSSSLAGGWPPVYMGQPNGLIVRAKDQPTLYHMGDTDIFGDMALVNELYAPKVGIVPIGDRFTMGARTAALACRRFFDFDTVIPCHFGTFPILDQSADAFVREMGDQGSRVKVTAPGASLEV</sequence>
<evidence type="ECO:0000259" key="3">
    <source>
        <dbReference type="SMART" id="SM00849"/>
    </source>
</evidence>
<dbReference type="SMART" id="SM00849">
    <property type="entry name" value="Lactamase_B"/>
    <property type="match status" value="1"/>
</dbReference>
<accession>A0A285TUD1</accession>
<dbReference type="STRING" id="538381.GCA_001696535_00666"/>
<evidence type="ECO:0000256" key="1">
    <source>
        <dbReference type="ARBA" id="ARBA00022801"/>
    </source>
</evidence>
<dbReference type="SUPFAM" id="SSF56281">
    <property type="entry name" value="Metallo-hydrolase/oxidoreductase"/>
    <property type="match status" value="1"/>
</dbReference>
<dbReference type="InterPro" id="IPR036866">
    <property type="entry name" value="RibonucZ/Hydroxyglut_hydro"/>
</dbReference>
<dbReference type="InterPro" id="IPR001279">
    <property type="entry name" value="Metallo-B-lactamas"/>
</dbReference>
<feature type="domain" description="Metallo-beta-lactamase" evidence="3">
    <location>
        <begin position="7"/>
        <end position="199"/>
    </location>
</feature>
<keyword evidence="5" id="KW-1185">Reference proteome</keyword>
<protein>
    <recommendedName>
        <fullName evidence="2">UPF0173 metal-dependent hydrolase SAMN05421512_11842</fullName>
    </recommendedName>
</protein>
<dbReference type="HAMAP" id="MF_00457">
    <property type="entry name" value="UPF0173"/>
    <property type="match status" value="1"/>
</dbReference>
<keyword evidence="1 2" id="KW-0378">Hydrolase</keyword>
<dbReference type="InterPro" id="IPR022877">
    <property type="entry name" value="UPF0173"/>
</dbReference>
<dbReference type="Proteomes" id="UP000219331">
    <property type="component" value="Unassembled WGS sequence"/>
</dbReference>
<organism evidence="4 5">
    <name type="scientific">Stappia indica</name>
    <dbReference type="NCBI Taxonomy" id="538381"/>
    <lineage>
        <taxon>Bacteria</taxon>
        <taxon>Pseudomonadati</taxon>
        <taxon>Pseudomonadota</taxon>
        <taxon>Alphaproteobacteria</taxon>
        <taxon>Hyphomicrobiales</taxon>
        <taxon>Stappiaceae</taxon>
        <taxon>Stappia</taxon>
    </lineage>
</organism>
<dbReference type="PANTHER" id="PTHR43546:SF3">
    <property type="entry name" value="UPF0173 METAL-DEPENDENT HYDROLASE MJ1163"/>
    <property type="match status" value="1"/>
</dbReference>
<comment type="similarity">
    <text evidence="2">Belongs to the UPF0173 family.</text>
</comment>
<dbReference type="PANTHER" id="PTHR43546">
    <property type="entry name" value="UPF0173 METAL-DEPENDENT HYDROLASE MJ1163-RELATED"/>
    <property type="match status" value="1"/>
</dbReference>
<gene>
    <name evidence="4" type="ORF">SAMN05421512_11842</name>
</gene>
<reference evidence="4 5" key="1">
    <citation type="submission" date="2017-08" db="EMBL/GenBank/DDBJ databases">
        <authorList>
            <person name="de Groot N.N."/>
        </authorList>
    </citation>
    <scope>NUCLEOTIDE SEQUENCE [LARGE SCALE GENOMIC DNA]</scope>
    <source>
        <strain evidence="4 5">USBA 352</strain>
    </source>
</reference>
<dbReference type="AlphaFoldDB" id="A0A285TUD1"/>
<name>A0A285TUD1_9HYPH</name>
<dbReference type="NCBIfam" id="NF001911">
    <property type="entry name" value="PRK00685.1"/>
    <property type="match status" value="1"/>
</dbReference>
<evidence type="ECO:0000313" key="4">
    <source>
        <dbReference type="EMBL" id="SOC27482.1"/>
    </source>
</evidence>